<accession>A0A6M3LSM1</accession>
<sequence>MVYKHFDFKKFTLLRDSREQIKRFSSPEWLKKFRVEDRALPMGDYSFEYNGDDFSPHFSIEYKRACELLGNIGSEGRQEFKDKIYNCARRCDFYRVVVEGSLGQFIDPLYCQSKMDRFLAFTTIYKWQSDNRHLKFEFIPDSPIGTAQTLAEMVIFQFMEGYLKYYYR</sequence>
<dbReference type="AlphaFoldDB" id="A0A6M3LSM1"/>
<reference evidence="1" key="1">
    <citation type="submission" date="2020-03" db="EMBL/GenBank/DDBJ databases">
        <title>The deep terrestrial virosphere.</title>
        <authorList>
            <person name="Holmfeldt K."/>
            <person name="Nilsson E."/>
            <person name="Simone D."/>
            <person name="Lopez-Fernandez M."/>
            <person name="Wu X."/>
            <person name="de Brujin I."/>
            <person name="Lundin D."/>
            <person name="Andersson A."/>
            <person name="Bertilsson S."/>
            <person name="Dopson M."/>
        </authorList>
    </citation>
    <scope>NUCLEOTIDE SEQUENCE</scope>
    <source>
        <strain evidence="1">MM171A02098</strain>
    </source>
</reference>
<organism evidence="1">
    <name type="scientific">viral metagenome</name>
    <dbReference type="NCBI Taxonomy" id="1070528"/>
    <lineage>
        <taxon>unclassified sequences</taxon>
        <taxon>metagenomes</taxon>
        <taxon>organismal metagenomes</taxon>
    </lineage>
</organism>
<protein>
    <submittedName>
        <fullName evidence="1">Uncharacterized protein</fullName>
    </submittedName>
</protein>
<dbReference type="Gene3D" id="3.40.50.10130">
    <property type="match status" value="1"/>
</dbReference>
<proteinExistence type="predicted"/>
<dbReference type="InterPro" id="IPR011335">
    <property type="entry name" value="Restrct_endonuc-II-like"/>
</dbReference>
<name>A0A6M3LSM1_9ZZZZ</name>
<dbReference type="SUPFAM" id="SSF52980">
    <property type="entry name" value="Restriction endonuclease-like"/>
    <property type="match status" value="1"/>
</dbReference>
<dbReference type="EMBL" id="MT143563">
    <property type="protein sequence ID" value="QJA98230.1"/>
    <property type="molecule type" value="Genomic_DNA"/>
</dbReference>
<gene>
    <name evidence="1" type="ORF">MM171A02098_0010</name>
</gene>
<evidence type="ECO:0000313" key="1">
    <source>
        <dbReference type="EMBL" id="QJA98230.1"/>
    </source>
</evidence>